<reference evidence="4 5" key="1">
    <citation type="journal article" date="2014" name="Mol. Biol. Evol.">
        <title>Massive expansion of Ubiquitination-related gene families within the Chlamydiae.</title>
        <authorList>
            <person name="Domman D."/>
            <person name="Collingro A."/>
            <person name="Lagkouvardos I."/>
            <person name="Gehre L."/>
            <person name="Weinmaier T."/>
            <person name="Rattei T."/>
            <person name="Subtil A."/>
            <person name="Horn M."/>
        </authorList>
    </citation>
    <scope>NUCLEOTIDE SEQUENCE [LARGE SCALE GENOMIC DNA]</scope>
    <source>
        <strain evidence="4 5">EI2</strain>
    </source>
</reference>
<keyword evidence="2" id="KW-1133">Transmembrane helix</keyword>
<dbReference type="Pfam" id="PF04888">
    <property type="entry name" value="SseC"/>
    <property type="match status" value="1"/>
</dbReference>
<gene>
    <name evidence="4" type="ORF">DB44_ER00170</name>
</gene>
<organism evidence="4 5">
    <name type="scientific">Candidatus Protochlamydia amoebophila</name>
    <dbReference type="NCBI Taxonomy" id="362787"/>
    <lineage>
        <taxon>Bacteria</taxon>
        <taxon>Pseudomonadati</taxon>
        <taxon>Chlamydiota</taxon>
        <taxon>Chlamydiia</taxon>
        <taxon>Parachlamydiales</taxon>
        <taxon>Parachlamydiaceae</taxon>
        <taxon>Candidatus Protochlamydia</taxon>
    </lineage>
</organism>
<name>A0A0C1H875_9BACT</name>
<accession>A0A0C1H875</accession>
<dbReference type="AlphaFoldDB" id="A0A0C1H875"/>
<feature type="coiled-coil region" evidence="1">
    <location>
        <begin position="490"/>
        <end position="524"/>
    </location>
</feature>
<proteinExistence type="predicted"/>
<dbReference type="InterPro" id="IPR006972">
    <property type="entry name" value="BipB-like_C"/>
</dbReference>
<keyword evidence="2" id="KW-0812">Transmembrane</keyword>
<evidence type="ECO:0000313" key="4">
    <source>
        <dbReference type="EMBL" id="KIC71088.1"/>
    </source>
</evidence>
<evidence type="ECO:0000259" key="3">
    <source>
        <dbReference type="Pfam" id="PF04888"/>
    </source>
</evidence>
<comment type="caution">
    <text evidence="4">The sequence shown here is derived from an EMBL/GenBank/DDBJ whole genome shotgun (WGS) entry which is preliminary data.</text>
</comment>
<feature type="transmembrane region" description="Helical" evidence="2">
    <location>
        <begin position="330"/>
        <end position="353"/>
    </location>
</feature>
<dbReference type="EMBL" id="JSAN01000115">
    <property type="protein sequence ID" value="KIC71088.1"/>
    <property type="molecule type" value="Genomic_DNA"/>
</dbReference>
<feature type="transmembrane region" description="Helical" evidence="2">
    <location>
        <begin position="365"/>
        <end position="383"/>
    </location>
</feature>
<evidence type="ECO:0000313" key="5">
    <source>
        <dbReference type="Proteomes" id="UP000031465"/>
    </source>
</evidence>
<feature type="domain" description="Translocator protein BipB-like C-terminal" evidence="3">
    <location>
        <begin position="138"/>
        <end position="467"/>
    </location>
</feature>
<evidence type="ECO:0000256" key="2">
    <source>
        <dbReference type="SAM" id="Phobius"/>
    </source>
</evidence>
<evidence type="ECO:0000256" key="1">
    <source>
        <dbReference type="SAM" id="Coils"/>
    </source>
</evidence>
<feature type="transmembrane region" description="Helical" evidence="2">
    <location>
        <begin position="222"/>
        <end position="245"/>
    </location>
</feature>
<keyword evidence="2" id="KW-0472">Membrane</keyword>
<dbReference type="PATRIC" id="fig|362787.3.peg.1689"/>
<keyword evidence="1" id="KW-0175">Coiled coil</keyword>
<feature type="transmembrane region" description="Helical" evidence="2">
    <location>
        <begin position="276"/>
        <end position="299"/>
    </location>
</feature>
<feature type="transmembrane region" description="Helical" evidence="2">
    <location>
        <begin position="193"/>
        <end position="216"/>
    </location>
</feature>
<dbReference type="RefSeq" id="WP_039359923.1">
    <property type="nucleotide sequence ID" value="NZ_JSAN01000115.1"/>
</dbReference>
<sequence>MTAYLEEHSLELDPDQAINLMKAVQTGEVSSDIADIYIQLTAEARVETQQAFGLPNSWFKGTTSVEDWKPINVGLITPSKVANARLEGLLGNAEAIFTDISAAANALLDGPPPIPVDDPRRVALTEFLKIIGDAIKDLKATLREIQVHDAEKSKQNAKAKFGELADRRLRAQEQAEKMEKMMKKQKEMKSMGLAMKIIGPIIAALSTIIGTLIAIASLGTATAASVAIIAAGVAVGIAMTAYSIADSVAGVTQKIVTAFKDALDKLMPDSPDWAKALVKALIVAVVVAILAVIIVLAMASGSGTGAATNAASQAVQQTIRMAVTEAIKQMALQAMVMAIMSSNVLPELVGGILKASGVDKKTQQIVEMVVMAITLIACVIAMAKVGGAKSGGTEQKAVDAAEEATKEAAKTVTQRASDALKDFKSQLDNVKESIKKLPETMQQEFKSMMQGFKNIDKWDVLNGVAQSAPLAVQMTGGCITGSMQLKVSRLLKEVGEIKSAEEELEGLIQALEKLLKNIQQGMNNRDDFIAQLQQMYTSIYDAAAKTQNQMFNALQG</sequence>
<dbReference type="Proteomes" id="UP000031465">
    <property type="component" value="Unassembled WGS sequence"/>
</dbReference>
<protein>
    <recommendedName>
        <fullName evidence="3">Translocator protein BipB-like C-terminal domain-containing protein</fullName>
    </recommendedName>
</protein>